<proteinExistence type="predicted"/>
<evidence type="ECO:0000313" key="1">
    <source>
        <dbReference type="EMBL" id="QLH82157.1"/>
    </source>
</evidence>
<protein>
    <submittedName>
        <fullName evidence="1">Uncharacterized protein</fullName>
    </submittedName>
</protein>
<keyword evidence="2" id="KW-1185">Reference proteome</keyword>
<sequence>MLEHSTSPSFSDRERNRIITDIMHWKCELENDQDFPPEKFQAFVNKLRSMDDAELKGFWKDHVGEWLASRDDLNFEPETEKLKIVEWHDVLTASLNGVEPPESGDFDDWLDSQFEKLISGEQTDYGYVVNVDVQPRSSGVA</sequence>
<organism evidence="1 2">
    <name type="scientific">Halosimplex pelagicum</name>
    <dbReference type="NCBI Taxonomy" id="869886"/>
    <lineage>
        <taxon>Archaea</taxon>
        <taxon>Methanobacteriati</taxon>
        <taxon>Methanobacteriota</taxon>
        <taxon>Stenosarchaea group</taxon>
        <taxon>Halobacteria</taxon>
        <taxon>Halobacteriales</taxon>
        <taxon>Haloarculaceae</taxon>
        <taxon>Halosimplex</taxon>
    </lineage>
</organism>
<dbReference type="GeneID" id="56083186"/>
<name>A0A7D5P6L7_9EURY</name>
<dbReference type="EMBL" id="CP058909">
    <property type="protein sequence ID" value="QLH82157.1"/>
    <property type="molecule type" value="Genomic_DNA"/>
</dbReference>
<gene>
    <name evidence="1" type="ORF">HZS54_11315</name>
</gene>
<dbReference type="OrthoDB" id="350724at2157"/>
<dbReference type="AlphaFoldDB" id="A0A7D5P6L7"/>
<dbReference type="KEGG" id="hpel:HZS54_11315"/>
<evidence type="ECO:0000313" key="2">
    <source>
        <dbReference type="Proteomes" id="UP000509346"/>
    </source>
</evidence>
<accession>A0A7D5P6L7</accession>
<dbReference type="RefSeq" id="WP_179922625.1">
    <property type="nucleotide sequence ID" value="NZ_CP058909.1"/>
</dbReference>
<reference evidence="1 2" key="1">
    <citation type="submission" date="2020-07" db="EMBL/GenBank/DDBJ databases">
        <title>Halosimplex litoreum sp. nov. and Halosimplex rubrum sp. nov., isolated from different salt environments.</title>
        <authorList>
            <person name="Cui H."/>
        </authorList>
    </citation>
    <scope>NUCLEOTIDE SEQUENCE [LARGE SCALE GENOMIC DNA]</scope>
    <source>
        <strain evidence="1 2">R2</strain>
    </source>
</reference>
<dbReference type="Proteomes" id="UP000509346">
    <property type="component" value="Chromosome"/>
</dbReference>